<accession>A0A1G4JY77</accession>
<dbReference type="PANTHER" id="PTHR31975:SF1">
    <property type="entry name" value="BUD SITE SELECTION PROTEIN 7-RELATED"/>
    <property type="match status" value="1"/>
</dbReference>
<keyword evidence="3" id="KW-1185">Reference proteome</keyword>
<dbReference type="PANTHER" id="PTHR31975">
    <property type="entry name" value="BUD SITE SELECTION PROTEIN 7-RELATED"/>
    <property type="match status" value="1"/>
</dbReference>
<dbReference type="InterPro" id="IPR011990">
    <property type="entry name" value="TPR-like_helical_dom_sf"/>
</dbReference>
<gene>
    <name evidence="2" type="ORF">LAME_0F14554G</name>
</gene>
<proteinExistence type="predicted"/>
<organism evidence="2 3">
    <name type="scientific">Lachancea meyersii CBS 8951</name>
    <dbReference type="NCBI Taxonomy" id="1266667"/>
    <lineage>
        <taxon>Eukaryota</taxon>
        <taxon>Fungi</taxon>
        <taxon>Dikarya</taxon>
        <taxon>Ascomycota</taxon>
        <taxon>Saccharomycotina</taxon>
        <taxon>Saccharomycetes</taxon>
        <taxon>Saccharomycetales</taxon>
        <taxon>Saccharomycetaceae</taxon>
        <taxon>Lachancea</taxon>
    </lineage>
</organism>
<dbReference type="Gene3D" id="1.25.40.10">
    <property type="entry name" value="Tetratricopeptide repeat domain"/>
    <property type="match status" value="1"/>
</dbReference>
<feature type="region of interest" description="Disordered" evidence="1">
    <location>
        <begin position="43"/>
        <end position="72"/>
    </location>
</feature>
<dbReference type="GO" id="GO:0006893">
    <property type="term" value="P:Golgi to plasma membrane transport"/>
    <property type="evidence" value="ECO:0007669"/>
    <property type="project" value="TreeGrafter"/>
</dbReference>
<dbReference type="EMBL" id="LT598477">
    <property type="protein sequence ID" value="SCU96029.1"/>
    <property type="molecule type" value="Genomic_DNA"/>
</dbReference>
<sequence>MLSQASIPEVQEDTIGKASEERKTKFFQFQNLGPPDLISLLKYAPSSSNSNSQNAKNRSMQLEPSSSNINAQDLHSHDKLKGEIGTFLHSVGVDTSDPTSIAVFLKNMADLISEKPQNWFGKQKHFKVARVTYATWNAFRKCDVEVVVHIPGAVQSYILDSRGEVVQIPQNEREILWAETFVCGVVRAITVMTDNSDEGEVNNVVETRILNPLTSGELGEVSDRFIDVFPLVYAQGQSLGGPCDVATPSRTNNYLCETLLHVTRLTNNFDRCQAMLTGLMEQHQECVVVLVKLLLDADLKIDALNLLHKELLKQESSVTSYRSELLCIQAKFLLENKKDFAAAQKLSQAAVDCAPSEFRPWHLLVRSYIGLSDVESALLALNGCPVTPHREKYSFKRVVSLGQDSPNLHLPLPTDVILEDVTSLSSVDVANEHKALSSSLLNLPAATLKANAKTRYKYLTEIALKTGWEALLKYRSKLFVMEEEYQVASTPSSESEIGSKEIIRGKRLCERWLDSLFMVLYEDLKTYTLWQAEQLHFEAQNTRYQKSTAEWELLGLCAWRLGHIEEAAHAFQNGLTQRFSAEASRRMLQIYLLKREQVKGDRDSSSSQTMSAILDIDNKLIDLCVRLCCWNHRWYCEFSVLQLDALAHVVHDIGITKLSNEIRARFPETVGQLVEDNLLDYFTNYTHDGYDK</sequence>
<dbReference type="Pfam" id="PF09295">
    <property type="entry name" value="ChAPs"/>
    <property type="match status" value="1"/>
</dbReference>
<name>A0A1G4JY77_9SACH</name>
<dbReference type="Proteomes" id="UP000191144">
    <property type="component" value="Chromosome F"/>
</dbReference>
<feature type="compositionally biased region" description="Low complexity" evidence="1">
    <location>
        <begin position="46"/>
        <end position="59"/>
    </location>
</feature>
<protein>
    <submittedName>
        <fullName evidence="2">LAME_0F14554g1_1</fullName>
    </submittedName>
</protein>
<reference evidence="3" key="1">
    <citation type="submission" date="2016-03" db="EMBL/GenBank/DDBJ databases">
        <authorList>
            <person name="Devillers Hugo."/>
        </authorList>
    </citation>
    <scope>NUCLEOTIDE SEQUENCE [LARGE SCALE GENOMIC DNA]</scope>
</reference>
<dbReference type="InterPro" id="IPR015374">
    <property type="entry name" value="ChAPs"/>
</dbReference>
<dbReference type="GO" id="GO:0034044">
    <property type="term" value="C:exomer complex"/>
    <property type="evidence" value="ECO:0007669"/>
    <property type="project" value="UniProtKB-ARBA"/>
</dbReference>
<evidence type="ECO:0000313" key="3">
    <source>
        <dbReference type="Proteomes" id="UP000191144"/>
    </source>
</evidence>
<dbReference type="OrthoDB" id="434695at2759"/>
<feature type="compositionally biased region" description="Polar residues" evidence="1">
    <location>
        <begin position="60"/>
        <end position="72"/>
    </location>
</feature>
<evidence type="ECO:0000256" key="1">
    <source>
        <dbReference type="SAM" id="MobiDB-lite"/>
    </source>
</evidence>
<dbReference type="AlphaFoldDB" id="A0A1G4JY77"/>
<evidence type="ECO:0000313" key="2">
    <source>
        <dbReference type="EMBL" id="SCU96029.1"/>
    </source>
</evidence>